<keyword evidence="2" id="KW-0805">Transcription regulation</keyword>
<feature type="non-terminal residue" evidence="6">
    <location>
        <position position="1"/>
    </location>
</feature>
<dbReference type="InParanoid" id="D8RPY7"/>
<comment type="subcellular location">
    <subcellularLocation>
        <location evidence="1">Nucleus</location>
    </subcellularLocation>
</comment>
<organism evidence="7">
    <name type="scientific">Selaginella moellendorffii</name>
    <name type="common">Spikemoss</name>
    <dbReference type="NCBI Taxonomy" id="88036"/>
    <lineage>
        <taxon>Eukaryota</taxon>
        <taxon>Viridiplantae</taxon>
        <taxon>Streptophyta</taxon>
        <taxon>Embryophyta</taxon>
        <taxon>Tracheophyta</taxon>
        <taxon>Lycopodiopsida</taxon>
        <taxon>Selaginellales</taxon>
        <taxon>Selaginellaceae</taxon>
        <taxon>Selaginella</taxon>
    </lineage>
</organism>
<dbReference type="CDD" id="cd11393">
    <property type="entry name" value="bHLH_AtbHLH_like"/>
    <property type="match status" value="1"/>
</dbReference>
<evidence type="ECO:0000259" key="5">
    <source>
        <dbReference type="PROSITE" id="PS50888"/>
    </source>
</evidence>
<evidence type="ECO:0000256" key="2">
    <source>
        <dbReference type="ARBA" id="ARBA00023015"/>
    </source>
</evidence>
<dbReference type="PANTHER" id="PTHR16223">
    <property type="entry name" value="TRANSCRIPTION FACTOR BHLH83-RELATED"/>
    <property type="match status" value="1"/>
</dbReference>
<dbReference type="GO" id="GO:0006357">
    <property type="term" value="P:regulation of transcription by RNA polymerase II"/>
    <property type="evidence" value="ECO:0000318"/>
    <property type="project" value="GO_Central"/>
</dbReference>
<dbReference type="FunCoup" id="D8RPY7">
    <property type="interactions" value="890"/>
</dbReference>
<dbReference type="InterPro" id="IPR036638">
    <property type="entry name" value="HLH_DNA-bd_sf"/>
</dbReference>
<keyword evidence="3" id="KW-0804">Transcription</keyword>
<dbReference type="PANTHER" id="PTHR16223:SF238">
    <property type="entry name" value="TRANSCRIPTION FACTOR BHLH114"/>
    <property type="match status" value="1"/>
</dbReference>
<dbReference type="SUPFAM" id="SSF47459">
    <property type="entry name" value="HLH, helix-loop-helix DNA-binding domain"/>
    <property type="match status" value="1"/>
</dbReference>
<dbReference type="InterPro" id="IPR011598">
    <property type="entry name" value="bHLH_dom"/>
</dbReference>
<dbReference type="PROSITE" id="PS50888">
    <property type="entry name" value="BHLH"/>
    <property type="match status" value="1"/>
</dbReference>
<feature type="non-terminal residue" evidence="6">
    <location>
        <position position="90"/>
    </location>
</feature>
<proteinExistence type="predicted"/>
<evidence type="ECO:0000256" key="1">
    <source>
        <dbReference type="ARBA" id="ARBA00004123"/>
    </source>
</evidence>
<protein>
    <recommendedName>
        <fullName evidence="5">BHLH domain-containing protein</fullName>
    </recommendedName>
</protein>
<evidence type="ECO:0000256" key="4">
    <source>
        <dbReference type="ARBA" id="ARBA00023242"/>
    </source>
</evidence>
<dbReference type="GO" id="GO:0000978">
    <property type="term" value="F:RNA polymerase II cis-regulatory region sequence-specific DNA binding"/>
    <property type="evidence" value="ECO:0000318"/>
    <property type="project" value="GO_Central"/>
</dbReference>
<dbReference type="GO" id="GO:0046983">
    <property type="term" value="F:protein dimerization activity"/>
    <property type="evidence" value="ECO:0007669"/>
    <property type="project" value="InterPro"/>
</dbReference>
<accession>D8RPY7</accession>
<keyword evidence="7" id="KW-1185">Reference proteome</keyword>
<name>D8RPY7_SELML</name>
<dbReference type="KEGG" id="smo:SELMODRAFT_28262"/>
<evidence type="ECO:0000313" key="7">
    <source>
        <dbReference type="Proteomes" id="UP000001514"/>
    </source>
</evidence>
<dbReference type="HOGENOM" id="CLU_041735_5_1_1"/>
<dbReference type="Gramene" id="EFJ25564">
    <property type="protein sequence ID" value="EFJ25564"/>
    <property type="gene ID" value="SELMODRAFT_28262"/>
</dbReference>
<feature type="domain" description="BHLH" evidence="5">
    <location>
        <begin position="1"/>
        <end position="38"/>
    </location>
</feature>
<dbReference type="OMA" id="EDAFNPY"/>
<dbReference type="InterPro" id="IPR045843">
    <property type="entry name" value="IND-like"/>
</dbReference>
<reference evidence="6 7" key="1">
    <citation type="journal article" date="2011" name="Science">
        <title>The Selaginella genome identifies genetic changes associated with the evolution of vascular plants.</title>
        <authorList>
            <person name="Banks J.A."/>
            <person name="Nishiyama T."/>
            <person name="Hasebe M."/>
            <person name="Bowman J.L."/>
            <person name="Gribskov M."/>
            <person name="dePamphilis C."/>
            <person name="Albert V.A."/>
            <person name="Aono N."/>
            <person name="Aoyama T."/>
            <person name="Ambrose B.A."/>
            <person name="Ashton N.W."/>
            <person name="Axtell M.J."/>
            <person name="Barker E."/>
            <person name="Barker M.S."/>
            <person name="Bennetzen J.L."/>
            <person name="Bonawitz N.D."/>
            <person name="Chapple C."/>
            <person name="Cheng C."/>
            <person name="Correa L.G."/>
            <person name="Dacre M."/>
            <person name="DeBarry J."/>
            <person name="Dreyer I."/>
            <person name="Elias M."/>
            <person name="Engstrom E.M."/>
            <person name="Estelle M."/>
            <person name="Feng L."/>
            <person name="Finet C."/>
            <person name="Floyd S.K."/>
            <person name="Frommer W.B."/>
            <person name="Fujita T."/>
            <person name="Gramzow L."/>
            <person name="Gutensohn M."/>
            <person name="Harholt J."/>
            <person name="Hattori M."/>
            <person name="Heyl A."/>
            <person name="Hirai T."/>
            <person name="Hiwatashi Y."/>
            <person name="Ishikawa M."/>
            <person name="Iwata M."/>
            <person name="Karol K.G."/>
            <person name="Koehler B."/>
            <person name="Kolukisaoglu U."/>
            <person name="Kubo M."/>
            <person name="Kurata T."/>
            <person name="Lalonde S."/>
            <person name="Li K."/>
            <person name="Li Y."/>
            <person name="Litt A."/>
            <person name="Lyons E."/>
            <person name="Manning G."/>
            <person name="Maruyama T."/>
            <person name="Michael T.P."/>
            <person name="Mikami K."/>
            <person name="Miyazaki S."/>
            <person name="Morinaga S."/>
            <person name="Murata T."/>
            <person name="Mueller-Roeber B."/>
            <person name="Nelson D.R."/>
            <person name="Obara M."/>
            <person name="Oguri Y."/>
            <person name="Olmstead R.G."/>
            <person name="Onodera N."/>
            <person name="Petersen B.L."/>
            <person name="Pils B."/>
            <person name="Prigge M."/>
            <person name="Rensing S.A."/>
            <person name="Riano-Pachon D.M."/>
            <person name="Roberts A.W."/>
            <person name="Sato Y."/>
            <person name="Scheller H.V."/>
            <person name="Schulz B."/>
            <person name="Schulz C."/>
            <person name="Shakirov E.V."/>
            <person name="Shibagaki N."/>
            <person name="Shinohara N."/>
            <person name="Shippen D.E."/>
            <person name="Soerensen I."/>
            <person name="Sotooka R."/>
            <person name="Sugimoto N."/>
            <person name="Sugita M."/>
            <person name="Sumikawa N."/>
            <person name="Tanurdzic M."/>
            <person name="Theissen G."/>
            <person name="Ulvskov P."/>
            <person name="Wakazuki S."/>
            <person name="Weng J.K."/>
            <person name="Willats W.W."/>
            <person name="Wipf D."/>
            <person name="Wolf P.G."/>
            <person name="Yang L."/>
            <person name="Zimmer A.D."/>
            <person name="Zhu Q."/>
            <person name="Mitros T."/>
            <person name="Hellsten U."/>
            <person name="Loque D."/>
            <person name="Otillar R."/>
            <person name="Salamov A."/>
            <person name="Schmutz J."/>
            <person name="Shapiro H."/>
            <person name="Lindquist E."/>
            <person name="Lucas S."/>
            <person name="Rokhsar D."/>
            <person name="Grigoriev I.V."/>
        </authorList>
    </citation>
    <scope>NUCLEOTIDE SEQUENCE [LARGE SCALE GENOMIC DNA]</scope>
</reference>
<dbReference type="AlphaFoldDB" id="D8RPY7"/>
<keyword evidence="4" id="KW-0539">Nucleus</keyword>
<dbReference type="EMBL" id="GL377586">
    <property type="protein sequence ID" value="EFJ25564.1"/>
    <property type="molecule type" value="Genomic_DNA"/>
</dbReference>
<dbReference type="GO" id="GO:0005634">
    <property type="term" value="C:nucleus"/>
    <property type="evidence" value="ECO:0000318"/>
    <property type="project" value="GO_Central"/>
</dbReference>
<gene>
    <name evidence="6" type="ORF">SELMODRAFT_28262</name>
</gene>
<dbReference type="eggNOG" id="ENOG502RXFS">
    <property type="taxonomic scope" value="Eukaryota"/>
</dbReference>
<dbReference type="InterPro" id="IPR045239">
    <property type="entry name" value="bHLH95_bHLH"/>
</dbReference>
<evidence type="ECO:0000313" key="6">
    <source>
        <dbReference type="EMBL" id="EFJ25564.1"/>
    </source>
</evidence>
<sequence>RKEKLGERITALQQLVAPFGKTDTASVLLEAIGYIKFLHDQVQVMSQITLNTSPNNDEPRQDLRSRGLCLVPISCTLQVANDNGADFWTP</sequence>
<evidence type="ECO:0000256" key="3">
    <source>
        <dbReference type="ARBA" id="ARBA00023163"/>
    </source>
</evidence>
<dbReference type="GO" id="GO:0000981">
    <property type="term" value="F:DNA-binding transcription factor activity, RNA polymerase II-specific"/>
    <property type="evidence" value="ECO:0000318"/>
    <property type="project" value="GO_Central"/>
</dbReference>
<dbReference type="Proteomes" id="UP000001514">
    <property type="component" value="Unassembled WGS sequence"/>
</dbReference>
<dbReference type="Gene3D" id="4.10.280.10">
    <property type="entry name" value="Helix-loop-helix DNA-binding domain"/>
    <property type="match status" value="1"/>
</dbReference>